<dbReference type="InterPro" id="IPR036388">
    <property type="entry name" value="WH-like_DNA-bd_sf"/>
</dbReference>
<dbReference type="GO" id="GO:0004674">
    <property type="term" value="F:protein serine/threonine kinase activity"/>
    <property type="evidence" value="ECO:0007669"/>
    <property type="project" value="UniProtKB-KW"/>
</dbReference>
<evidence type="ECO:0000256" key="7">
    <source>
        <dbReference type="ARBA" id="ARBA00022777"/>
    </source>
</evidence>
<dbReference type="PRINTS" id="PR00449">
    <property type="entry name" value="RASTRNSFRMNG"/>
</dbReference>
<dbReference type="SMART" id="SM00175">
    <property type="entry name" value="RAB"/>
    <property type="match status" value="1"/>
</dbReference>
<reference evidence="13" key="1">
    <citation type="submission" date="2017-07" db="EMBL/GenBank/DDBJ databases">
        <title>The cable genome - Insights into the physiology and evolution of filamentous bacteria capable of sulfide oxidation via long distance electron transfer.</title>
        <authorList>
            <person name="Thorup C."/>
            <person name="Bjerg J.T."/>
            <person name="Schreiber L."/>
            <person name="Nielsen L.P."/>
            <person name="Kjeldsen K.U."/>
            <person name="Boesen T."/>
            <person name="Boggild A."/>
            <person name="Meysman F."/>
            <person name="Geelhoed J."/>
            <person name="Schramm A."/>
        </authorList>
    </citation>
    <scope>NUCLEOTIDE SEQUENCE [LARGE SCALE GENOMIC DNA]</scope>
    <source>
        <strain evidence="13">GS</strain>
    </source>
</reference>
<dbReference type="InterPro" id="IPR027417">
    <property type="entry name" value="P-loop_NTPase"/>
</dbReference>
<evidence type="ECO:0000256" key="5">
    <source>
        <dbReference type="ARBA" id="ARBA00022737"/>
    </source>
</evidence>
<dbReference type="InterPro" id="IPR020859">
    <property type="entry name" value="ROC"/>
</dbReference>
<dbReference type="InterPro" id="IPR005225">
    <property type="entry name" value="Small_GTP-bd"/>
</dbReference>
<keyword evidence="14" id="KW-1185">Reference proteome</keyword>
<dbReference type="InterPro" id="IPR032171">
    <property type="entry name" value="COR-A"/>
</dbReference>
<keyword evidence="2" id="KW-0723">Serine/threonine-protein kinase</keyword>
<evidence type="ECO:0000256" key="8">
    <source>
        <dbReference type="ARBA" id="ARBA00022840"/>
    </source>
</evidence>
<dbReference type="InterPro" id="IPR001611">
    <property type="entry name" value="Leu-rich_rpt"/>
</dbReference>
<keyword evidence="5" id="KW-0677">Repeat</keyword>
<dbReference type="NCBIfam" id="TIGR00231">
    <property type="entry name" value="small_GTP"/>
    <property type="match status" value="1"/>
</dbReference>
<dbReference type="InterPro" id="IPR057263">
    <property type="entry name" value="COR-B"/>
</dbReference>
<dbReference type="GO" id="GO:0005737">
    <property type="term" value="C:cytoplasm"/>
    <property type="evidence" value="ECO:0007669"/>
    <property type="project" value="TreeGrafter"/>
</dbReference>
<dbReference type="Gene3D" id="3.80.10.10">
    <property type="entry name" value="Ribonuclease Inhibitor"/>
    <property type="match status" value="1"/>
</dbReference>
<dbReference type="InterPro" id="IPR025875">
    <property type="entry name" value="Leu-rich_rpt_4"/>
</dbReference>
<evidence type="ECO:0000256" key="4">
    <source>
        <dbReference type="ARBA" id="ARBA00022679"/>
    </source>
</evidence>
<dbReference type="Proteomes" id="UP000316238">
    <property type="component" value="Unassembled WGS sequence"/>
</dbReference>
<evidence type="ECO:0000259" key="12">
    <source>
        <dbReference type="PROSITE" id="PS51424"/>
    </source>
</evidence>
<protein>
    <recommendedName>
        <fullName evidence="1">non-specific serine/threonine protein kinase</fullName>
        <ecNumber evidence="1">2.7.11.1</ecNumber>
    </recommendedName>
</protein>
<keyword evidence="8" id="KW-0067">ATP-binding</keyword>
<dbReference type="Pfam" id="PF25497">
    <property type="entry name" value="COR-B"/>
    <property type="match status" value="1"/>
</dbReference>
<comment type="catalytic activity">
    <reaction evidence="10">
        <text>L-threonyl-[protein] + ATP = O-phospho-L-threonyl-[protein] + ADP + H(+)</text>
        <dbReference type="Rhea" id="RHEA:46608"/>
        <dbReference type="Rhea" id="RHEA-COMP:11060"/>
        <dbReference type="Rhea" id="RHEA-COMP:11605"/>
        <dbReference type="ChEBI" id="CHEBI:15378"/>
        <dbReference type="ChEBI" id="CHEBI:30013"/>
        <dbReference type="ChEBI" id="CHEBI:30616"/>
        <dbReference type="ChEBI" id="CHEBI:61977"/>
        <dbReference type="ChEBI" id="CHEBI:456216"/>
        <dbReference type="EC" id="2.7.11.1"/>
    </reaction>
</comment>
<dbReference type="InterPro" id="IPR032675">
    <property type="entry name" value="LRR_dom_sf"/>
</dbReference>
<dbReference type="AlphaFoldDB" id="A0A521FYI4"/>
<dbReference type="FunFam" id="3.80.10.10:FF:000307">
    <property type="entry name" value="Leucine-rich repeats and death domain-containing 1"/>
    <property type="match status" value="1"/>
</dbReference>
<dbReference type="InterPro" id="IPR050216">
    <property type="entry name" value="LRR_domain-containing"/>
</dbReference>
<evidence type="ECO:0000256" key="9">
    <source>
        <dbReference type="ARBA" id="ARBA00023134"/>
    </source>
</evidence>
<evidence type="ECO:0000256" key="1">
    <source>
        <dbReference type="ARBA" id="ARBA00012513"/>
    </source>
</evidence>
<dbReference type="InterPro" id="IPR003591">
    <property type="entry name" value="Leu-rich_rpt_typical-subtyp"/>
</dbReference>
<dbReference type="Gene3D" id="3.40.50.300">
    <property type="entry name" value="P-loop containing nucleotide triphosphate hydrolases"/>
    <property type="match status" value="1"/>
</dbReference>
<dbReference type="PROSITE" id="PS51450">
    <property type="entry name" value="LRR"/>
    <property type="match status" value="3"/>
</dbReference>
<comment type="caution">
    <text evidence="13">The sequence shown here is derived from an EMBL/GenBank/DDBJ whole genome shotgun (WGS) entry which is preliminary data.</text>
</comment>
<keyword evidence="4" id="KW-0808">Transferase</keyword>
<dbReference type="SMART" id="SM00364">
    <property type="entry name" value="LRR_BAC"/>
    <property type="match status" value="3"/>
</dbReference>
<comment type="catalytic activity">
    <reaction evidence="11">
        <text>L-seryl-[protein] + ATP = O-phospho-L-seryl-[protein] + ADP + H(+)</text>
        <dbReference type="Rhea" id="RHEA:17989"/>
        <dbReference type="Rhea" id="RHEA-COMP:9863"/>
        <dbReference type="Rhea" id="RHEA-COMP:11604"/>
        <dbReference type="ChEBI" id="CHEBI:15378"/>
        <dbReference type="ChEBI" id="CHEBI:29999"/>
        <dbReference type="ChEBI" id="CHEBI:30616"/>
        <dbReference type="ChEBI" id="CHEBI:83421"/>
        <dbReference type="ChEBI" id="CHEBI:456216"/>
        <dbReference type="EC" id="2.7.11.1"/>
    </reaction>
</comment>
<proteinExistence type="predicted"/>
<keyword evidence="9" id="KW-0342">GTP-binding</keyword>
<evidence type="ECO:0000256" key="3">
    <source>
        <dbReference type="ARBA" id="ARBA00022614"/>
    </source>
</evidence>
<accession>A0A521FYI4</accession>
<name>A0A521FYI4_9BACT</name>
<sequence length="678" mass="77666">MTNEELLKVIEEVKASKATALDLSLNKLTALPPELFQLRYLTWLNLSGNQLNSLPSAISKLTNLTWLNLSGNQLNSLPSAISKLTNLTWLDLSGNQLNSLPLEICKLPELETLRLGDNPLVSPPLEIATQGIEAMRQYFAELNSGTQFLNEVKILVVGDGEAGKTSLVKRLFNEIFDQAENPTHGINIRGWDVEVGGRKLKANIWDFGGQVMQHATHQFFFSKRCLYILVLDGRREEEPEYWLHHIKAFGGDSPVLVVTNKQDISPQYNLDHANLQQKYPNIRRFFRTSCKNDTGIVQFKKALIDKLTKVEMTAIRWPKNWLTVKQRMERMDGHYIKAEEYETICQEACITEKASRETLLDFLHDLGVAVHFKEFILDSMHVLRPDWVTKAVYRLVTAEETIQKGGRLEVNSMGEILHHKEGGRCCCPKDTHPFILKLMRRFELCYNIDEETVLIPQVLFAEQPAFSFDYSDTLRFVLRYDSFLPPSVFPRFMVKVHKDIKDNLCWRTGVLLEDQRSGTQAVVKSNRHTNRIEIWVRGSRRKEYLNFLWYSLLEINGSFDILDVNEGIPLPDTPSIIADYNTLVKYASRGIDVYFAVGSGKEYSVSDLLGLVQPKDKDELLAFAEKMPLEPADKESLTDWLINVVTFEIPLGFATINLTEIFKKARAYDKQRQKESGR</sequence>
<dbReference type="Pfam" id="PF12799">
    <property type="entry name" value="LRR_4"/>
    <property type="match status" value="1"/>
</dbReference>
<keyword evidence="3" id="KW-0433">Leucine-rich repeat</keyword>
<evidence type="ECO:0000256" key="10">
    <source>
        <dbReference type="ARBA" id="ARBA00047899"/>
    </source>
</evidence>
<dbReference type="Gene3D" id="3.30.310.200">
    <property type="match status" value="1"/>
</dbReference>
<dbReference type="SMART" id="SM00369">
    <property type="entry name" value="LRR_TYP"/>
    <property type="match status" value="4"/>
</dbReference>
<dbReference type="EC" id="2.7.11.1" evidence="1"/>
<dbReference type="Pfam" id="PF08477">
    <property type="entry name" value="Roc"/>
    <property type="match status" value="1"/>
</dbReference>
<gene>
    <name evidence="13" type="ORF">CDV28_1588</name>
</gene>
<evidence type="ECO:0000256" key="11">
    <source>
        <dbReference type="ARBA" id="ARBA00048679"/>
    </source>
</evidence>
<dbReference type="Pfam" id="PF13855">
    <property type="entry name" value="LRR_8"/>
    <property type="match status" value="1"/>
</dbReference>
<dbReference type="PANTHER" id="PTHR48051">
    <property type="match status" value="1"/>
</dbReference>
<dbReference type="EMBL" id="NQJD01000058">
    <property type="protein sequence ID" value="TAA73810.1"/>
    <property type="molecule type" value="Genomic_DNA"/>
</dbReference>
<dbReference type="SUPFAM" id="SSF52058">
    <property type="entry name" value="L domain-like"/>
    <property type="match status" value="1"/>
</dbReference>
<evidence type="ECO:0000313" key="13">
    <source>
        <dbReference type="EMBL" id="TAA73810.1"/>
    </source>
</evidence>
<evidence type="ECO:0000256" key="2">
    <source>
        <dbReference type="ARBA" id="ARBA00022527"/>
    </source>
</evidence>
<evidence type="ECO:0000256" key="6">
    <source>
        <dbReference type="ARBA" id="ARBA00022741"/>
    </source>
</evidence>
<dbReference type="SUPFAM" id="SSF52540">
    <property type="entry name" value="P-loop containing nucleoside triphosphate hydrolases"/>
    <property type="match status" value="1"/>
</dbReference>
<dbReference type="Gene3D" id="1.10.10.10">
    <property type="entry name" value="Winged helix-like DNA-binding domain superfamily/Winged helix DNA-binding domain"/>
    <property type="match status" value="1"/>
</dbReference>
<dbReference type="PROSITE" id="PS51424">
    <property type="entry name" value="ROC"/>
    <property type="match status" value="1"/>
</dbReference>
<dbReference type="Pfam" id="PF16095">
    <property type="entry name" value="COR-A"/>
    <property type="match status" value="1"/>
</dbReference>
<dbReference type="PANTHER" id="PTHR48051:SF1">
    <property type="entry name" value="RAS SUPPRESSOR PROTEIN 1"/>
    <property type="match status" value="1"/>
</dbReference>
<keyword evidence="7" id="KW-0418">Kinase</keyword>
<organism evidence="13 14">
    <name type="scientific">Candidatus Electronema aureum</name>
    <dbReference type="NCBI Taxonomy" id="2005002"/>
    <lineage>
        <taxon>Bacteria</taxon>
        <taxon>Pseudomonadati</taxon>
        <taxon>Thermodesulfobacteriota</taxon>
        <taxon>Desulfobulbia</taxon>
        <taxon>Desulfobulbales</taxon>
        <taxon>Desulfobulbaceae</taxon>
        <taxon>Candidatus Electronema</taxon>
    </lineage>
</organism>
<keyword evidence="6" id="KW-0547">Nucleotide-binding</keyword>
<evidence type="ECO:0000313" key="14">
    <source>
        <dbReference type="Proteomes" id="UP000316238"/>
    </source>
</evidence>
<feature type="domain" description="Roc" evidence="12">
    <location>
        <begin position="145"/>
        <end position="310"/>
    </location>
</feature>
<dbReference type="GO" id="GO:0005525">
    <property type="term" value="F:GTP binding"/>
    <property type="evidence" value="ECO:0007669"/>
    <property type="project" value="InterPro"/>
</dbReference>
<dbReference type="Gene3D" id="1.10.10.2200">
    <property type="match status" value="1"/>
</dbReference>
<dbReference type="GO" id="GO:0005524">
    <property type="term" value="F:ATP binding"/>
    <property type="evidence" value="ECO:0007669"/>
    <property type="project" value="UniProtKB-KW"/>
</dbReference>